<comment type="caution">
    <text evidence="1">The sequence shown here is derived from an EMBL/GenBank/DDBJ whole genome shotgun (WGS) entry which is preliminary data.</text>
</comment>
<organism evidence="1 2">
    <name type="scientific">Lindgomyces ingoldianus</name>
    <dbReference type="NCBI Taxonomy" id="673940"/>
    <lineage>
        <taxon>Eukaryota</taxon>
        <taxon>Fungi</taxon>
        <taxon>Dikarya</taxon>
        <taxon>Ascomycota</taxon>
        <taxon>Pezizomycotina</taxon>
        <taxon>Dothideomycetes</taxon>
        <taxon>Pleosporomycetidae</taxon>
        <taxon>Pleosporales</taxon>
        <taxon>Lindgomycetaceae</taxon>
        <taxon>Lindgomyces</taxon>
    </lineage>
</organism>
<dbReference type="EMBL" id="MU003506">
    <property type="protein sequence ID" value="KAF2471002.1"/>
    <property type="molecule type" value="Genomic_DNA"/>
</dbReference>
<dbReference type="Proteomes" id="UP000799755">
    <property type="component" value="Unassembled WGS sequence"/>
</dbReference>
<evidence type="ECO:0000313" key="1">
    <source>
        <dbReference type="EMBL" id="KAF2471002.1"/>
    </source>
</evidence>
<evidence type="ECO:0000313" key="2">
    <source>
        <dbReference type="Proteomes" id="UP000799755"/>
    </source>
</evidence>
<name>A0ACB6QVY5_9PLEO</name>
<gene>
    <name evidence="1" type="ORF">BDR25DRAFT_303569</name>
</gene>
<keyword evidence="2" id="KW-1185">Reference proteome</keyword>
<accession>A0ACB6QVY5</accession>
<protein>
    <submittedName>
        <fullName evidence="1">Uncharacterized protein</fullName>
    </submittedName>
</protein>
<reference evidence="1" key="1">
    <citation type="journal article" date="2020" name="Stud. Mycol.">
        <title>101 Dothideomycetes genomes: a test case for predicting lifestyles and emergence of pathogens.</title>
        <authorList>
            <person name="Haridas S."/>
            <person name="Albert R."/>
            <person name="Binder M."/>
            <person name="Bloem J."/>
            <person name="Labutti K."/>
            <person name="Salamov A."/>
            <person name="Andreopoulos B."/>
            <person name="Baker S."/>
            <person name="Barry K."/>
            <person name="Bills G."/>
            <person name="Bluhm B."/>
            <person name="Cannon C."/>
            <person name="Castanera R."/>
            <person name="Culley D."/>
            <person name="Daum C."/>
            <person name="Ezra D."/>
            <person name="Gonzalez J."/>
            <person name="Henrissat B."/>
            <person name="Kuo A."/>
            <person name="Liang C."/>
            <person name="Lipzen A."/>
            <person name="Lutzoni F."/>
            <person name="Magnuson J."/>
            <person name="Mondo S."/>
            <person name="Nolan M."/>
            <person name="Ohm R."/>
            <person name="Pangilinan J."/>
            <person name="Park H.-J."/>
            <person name="Ramirez L."/>
            <person name="Alfaro M."/>
            <person name="Sun H."/>
            <person name="Tritt A."/>
            <person name="Yoshinaga Y."/>
            <person name="Zwiers L.-H."/>
            <person name="Turgeon B."/>
            <person name="Goodwin S."/>
            <person name="Spatafora J."/>
            <person name="Crous P."/>
            <person name="Grigoriev I."/>
        </authorList>
    </citation>
    <scope>NUCLEOTIDE SEQUENCE</scope>
    <source>
        <strain evidence="1">ATCC 200398</strain>
    </source>
</reference>
<sequence>MSKRSSSGFLCDVLEGPHGGGRGLAGWCMGLRDGQPAEAEGMDSLNRCQDVLARFS</sequence>
<proteinExistence type="predicted"/>